<evidence type="ECO:0000313" key="1">
    <source>
        <dbReference type="EMBL" id="KAF3581066.1"/>
    </source>
</evidence>
<comment type="caution">
    <text evidence="1">The sequence shown here is derived from an EMBL/GenBank/DDBJ whole genome shotgun (WGS) entry which is preliminary data.</text>
</comment>
<keyword evidence="2" id="KW-1185">Reference proteome</keyword>
<protein>
    <submittedName>
        <fullName evidence="1">Uncharacterized protein</fullName>
    </submittedName>
</protein>
<proteinExistence type="predicted"/>
<name>A0ABQ7DVC7_BRACR</name>
<dbReference type="Proteomes" id="UP000266723">
    <property type="component" value="Unassembled WGS sequence"/>
</dbReference>
<evidence type="ECO:0000313" key="2">
    <source>
        <dbReference type="Proteomes" id="UP000266723"/>
    </source>
</evidence>
<dbReference type="EMBL" id="QGKV02000649">
    <property type="protein sequence ID" value="KAF3581066.1"/>
    <property type="molecule type" value="Genomic_DNA"/>
</dbReference>
<sequence>MSGWLQQEDLERIDFSNLRRNIERPGKAGKVRHGESERSSLYFRLMGISQLRDLRGMIFVPIKTKSQDLCVLRPMGWKSDIVRYVVFGKGKVLILNLQIQVLTCFFQSLDWLENMWSWVENLDLFVSIMWFILQINCFMDCIVYDLVCSLQENIGILTDIPTKNEILRISRGISEDIPRKHKIWFPRNFLGIYRRNSEGILIRRNIIMEYRGKMYSSEKTEEF</sequence>
<reference evidence="1 2" key="1">
    <citation type="journal article" date="2020" name="BMC Genomics">
        <title>Intraspecific diversification of the crop wild relative Brassica cretica Lam. using demographic model selection.</title>
        <authorList>
            <person name="Kioukis A."/>
            <person name="Michalopoulou V.A."/>
            <person name="Briers L."/>
            <person name="Pirintsos S."/>
            <person name="Studholme D.J."/>
            <person name="Pavlidis P."/>
            <person name="Sarris P.F."/>
        </authorList>
    </citation>
    <scope>NUCLEOTIDE SEQUENCE [LARGE SCALE GENOMIC DNA]</scope>
    <source>
        <strain evidence="2">cv. PFS-1207/04</strain>
    </source>
</reference>
<gene>
    <name evidence="1" type="ORF">DY000_02030512</name>
</gene>
<accession>A0ABQ7DVC7</accession>
<organism evidence="1 2">
    <name type="scientific">Brassica cretica</name>
    <name type="common">Mustard</name>
    <dbReference type="NCBI Taxonomy" id="69181"/>
    <lineage>
        <taxon>Eukaryota</taxon>
        <taxon>Viridiplantae</taxon>
        <taxon>Streptophyta</taxon>
        <taxon>Embryophyta</taxon>
        <taxon>Tracheophyta</taxon>
        <taxon>Spermatophyta</taxon>
        <taxon>Magnoliopsida</taxon>
        <taxon>eudicotyledons</taxon>
        <taxon>Gunneridae</taxon>
        <taxon>Pentapetalae</taxon>
        <taxon>rosids</taxon>
        <taxon>malvids</taxon>
        <taxon>Brassicales</taxon>
        <taxon>Brassicaceae</taxon>
        <taxon>Brassiceae</taxon>
        <taxon>Brassica</taxon>
    </lineage>
</organism>